<evidence type="ECO:0000313" key="9">
    <source>
        <dbReference type="EMBL" id="NOH17171.1"/>
    </source>
</evidence>
<evidence type="ECO:0000256" key="6">
    <source>
        <dbReference type="ARBA" id="ARBA00023136"/>
    </source>
</evidence>
<dbReference type="STRING" id="1494.SAMN05216497_12425"/>
<evidence type="ECO:0000313" key="11">
    <source>
        <dbReference type="EMBL" id="SQB33560.1"/>
    </source>
</evidence>
<dbReference type="GO" id="GO:0046872">
    <property type="term" value="F:metal ion binding"/>
    <property type="evidence" value="ECO:0007669"/>
    <property type="project" value="UniProtKB-KW"/>
</dbReference>
<evidence type="ECO:0000313" key="14">
    <source>
        <dbReference type="Proteomes" id="UP000528432"/>
    </source>
</evidence>
<feature type="transmembrane region" description="Helical" evidence="8">
    <location>
        <begin position="47"/>
        <end position="68"/>
    </location>
</feature>
<feature type="binding site" evidence="7">
    <location>
        <position position="199"/>
    </location>
    <ligand>
        <name>Zn(2+)</name>
        <dbReference type="ChEBI" id="CHEBI:29105"/>
    </ligand>
</feature>
<comment type="similarity">
    <text evidence="2">Belongs to the UPF0073 (Hly-III) family.</text>
</comment>
<dbReference type="OrthoDB" id="9813689at2"/>
<evidence type="ECO:0000256" key="3">
    <source>
        <dbReference type="ARBA" id="ARBA00022475"/>
    </source>
</evidence>
<dbReference type="EMBL" id="JABFIF010000038">
    <property type="protein sequence ID" value="NOH17171.1"/>
    <property type="molecule type" value="Genomic_DNA"/>
</dbReference>
<dbReference type="Proteomes" id="UP000198811">
    <property type="component" value="Unassembled WGS sequence"/>
</dbReference>
<feature type="transmembrane region" description="Helical" evidence="8">
    <location>
        <begin position="194"/>
        <end position="217"/>
    </location>
</feature>
<organism evidence="9 14">
    <name type="scientific">Clostridium cochlearium</name>
    <dbReference type="NCBI Taxonomy" id="1494"/>
    <lineage>
        <taxon>Bacteria</taxon>
        <taxon>Bacillati</taxon>
        <taxon>Bacillota</taxon>
        <taxon>Clostridia</taxon>
        <taxon>Eubacteriales</taxon>
        <taxon>Clostridiaceae</taxon>
        <taxon>Clostridium</taxon>
    </lineage>
</organism>
<dbReference type="GO" id="GO:0140911">
    <property type="term" value="F:pore-forming activity"/>
    <property type="evidence" value="ECO:0007669"/>
    <property type="project" value="InterPro"/>
</dbReference>
<dbReference type="GeneID" id="70576873"/>
<dbReference type="Pfam" id="PF03006">
    <property type="entry name" value="HlyIII"/>
    <property type="match status" value="1"/>
</dbReference>
<dbReference type="RefSeq" id="WP_089867524.1">
    <property type="nucleotide sequence ID" value="NZ_FNGL01000024.1"/>
</dbReference>
<dbReference type="PANTHER" id="PTHR20855">
    <property type="entry name" value="ADIPOR/PROGESTIN RECEPTOR-RELATED"/>
    <property type="match status" value="1"/>
</dbReference>
<feature type="binding site" evidence="7">
    <location>
        <position position="66"/>
    </location>
    <ligand>
        <name>Zn(2+)</name>
        <dbReference type="ChEBI" id="CHEBI:29105"/>
    </ligand>
</feature>
<dbReference type="EMBL" id="UAWC01000001">
    <property type="protein sequence ID" value="SQB33560.1"/>
    <property type="molecule type" value="Genomic_DNA"/>
</dbReference>
<dbReference type="NCBIfam" id="TIGR01065">
    <property type="entry name" value="hlyIII"/>
    <property type="match status" value="1"/>
</dbReference>
<reference evidence="11 13" key="2">
    <citation type="submission" date="2018-06" db="EMBL/GenBank/DDBJ databases">
        <authorList>
            <consortium name="Pathogen Informatics"/>
            <person name="Doyle S."/>
        </authorList>
    </citation>
    <scope>NUCLEOTIDE SEQUENCE [LARGE SCALE GENOMIC DNA]</scope>
    <source>
        <strain evidence="11 13">NCTC13028</strain>
    </source>
</reference>
<evidence type="ECO:0000313" key="12">
    <source>
        <dbReference type="Proteomes" id="UP000198811"/>
    </source>
</evidence>
<dbReference type="GO" id="GO:0005886">
    <property type="term" value="C:plasma membrane"/>
    <property type="evidence" value="ECO:0007669"/>
    <property type="project" value="UniProtKB-SubCell"/>
</dbReference>
<dbReference type="Proteomes" id="UP000528432">
    <property type="component" value="Unassembled WGS sequence"/>
</dbReference>
<reference evidence="9 14" key="3">
    <citation type="submission" date="2020-05" db="EMBL/GenBank/DDBJ databases">
        <title>Draft genome sequence of Clostridium cochlearium strain AGROS13 isolated from a sheep dairy farm in New Zealand.</title>
        <authorList>
            <person name="Gupta T.B."/>
            <person name="Jauregui R."/>
            <person name="Risson A.N."/>
            <person name="Brightwell G."/>
            <person name="Maclean P."/>
        </authorList>
    </citation>
    <scope>NUCLEOTIDE SEQUENCE [LARGE SCALE GENOMIC DNA]</scope>
    <source>
        <strain evidence="9 14">AGROS13</strain>
    </source>
</reference>
<keyword evidence="4 8" id="KW-0812">Transmembrane</keyword>
<evidence type="ECO:0000256" key="5">
    <source>
        <dbReference type="ARBA" id="ARBA00022989"/>
    </source>
</evidence>
<reference evidence="10 12" key="1">
    <citation type="submission" date="2016-10" db="EMBL/GenBank/DDBJ databases">
        <authorList>
            <person name="Varghese N."/>
            <person name="Submissions S."/>
        </authorList>
    </citation>
    <scope>NUCLEOTIDE SEQUENCE [LARGE SCALE GENOMIC DNA]</scope>
    <source>
        <strain evidence="10 12">NLAE-zl-C224</strain>
    </source>
</reference>
<keyword evidence="6 8" id="KW-0472">Membrane</keyword>
<keyword evidence="7" id="KW-0862">Zinc</keyword>
<feature type="binding site" evidence="7">
    <location>
        <position position="195"/>
    </location>
    <ligand>
        <name>Zn(2+)</name>
        <dbReference type="ChEBI" id="CHEBI:29105"/>
    </ligand>
</feature>
<keyword evidence="5 8" id="KW-1133">Transmembrane helix</keyword>
<evidence type="ECO:0000313" key="13">
    <source>
        <dbReference type="Proteomes" id="UP000250223"/>
    </source>
</evidence>
<comment type="subcellular location">
    <subcellularLocation>
        <location evidence="1">Cell membrane</location>
        <topology evidence="1">Multi-pass membrane protein</topology>
    </subcellularLocation>
</comment>
<dbReference type="InterPro" id="IPR004254">
    <property type="entry name" value="AdipoR/HlyIII-related"/>
</dbReference>
<feature type="transmembrane region" description="Helical" evidence="8">
    <location>
        <begin position="138"/>
        <end position="156"/>
    </location>
</feature>
<evidence type="ECO:0000256" key="2">
    <source>
        <dbReference type="ARBA" id="ARBA00008488"/>
    </source>
</evidence>
<keyword evidence="3" id="KW-1003">Cell membrane</keyword>
<keyword evidence="12" id="KW-1185">Reference proteome</keyword>
<proteinExistence type="inferred from homology"/>
<name>A0A239ZTH1_CLOCO</name>
<dbReference type="AlphaFoldDB" id="A0A239ZTH1"/>
<evidence type="ECO:0000256" key="7">
    <source>
        <dbReference type="PIRSR" id="PIRSR604254-1"/>
    </source>
</evidence>
<keyword evidence="7" id="KW-0479">Metal-binding</keyword>
<evidence type="ECO:0000313" key="10">
    <source>
        <dbReference type="EMBL" id="SDL37298.1"/>
    </source>
</evidence>
<evidence type="ECO:0000256" key="1">
    <source>
        <dbReference type="ARBA" id="ARBA00004651"/>
    </source>
</evidence>
<sequence>MNGKRIFREPINGFTHLFGALVSLVGLILLIAKVLSSPYGNNLQLTAAITFGVSLIFLYTASSVYHLVNSTEKIIAFLRRLDHSMIFILIAGTYTPVCLIALSGHLRWIILISVWTMAISGVLFKMIWFNLPRWVSTAFYIFMGWFVIFFIKPIAYSISSLGILWLILGGVFYTIGAIIYAAKPRKLKFKHFGFHEIFHIFILLGSFSHYICIFRYVL</sequence>
<gene>
    <name evidence="11" type="primary">yqfA</name>
    <name evidence="9" type="ORF">HMJ28_12440</name>
    <name evidence="11" type="ORF">NCTC13028_00555</name>
    <name evidence="10" type="ORF">SAMN05216497_12425</name>
</gene>
<feature type="transmembrane region" description="Helical" evidence="8">
    <location>
        <begin position="162"/>
        <end position="182"/>
    </location>
</feature>
<dbReference type="EMBL" id="FNGL01000024">
    <property type="protein sequence ID" value="SDL37298.1"/>
    <property type="molecule type" value="Genomic_DNA"/>
</dbReference>
<accession>A0A239ZTH1</accession>
<feature type="transmembrane region" description="Helical" evidence="8">
    <location>
        <begin position="12"/>
        <end position="35"/>
    </location>
</feature>
<dbReference type="InterPro" id="IPR005744">
    <property type="entry name" value="Hy-lIII"/>
</dbReference>
<feature type="transmembrane region" description="Helical" evidence="8">
    <location>
        <begin position="80"/>
        <end position="102"/>
    </location>
</feature>
<evidence type="ECO:0000256" key="4">
    <source>
        <dbReference type="ARBA" id="ARBA00022692"/>
    </source>
</evidence>
<dbReference type="PANTHER" id="PTHR20855:SF3">
    <property type="entry name" value="LD03007P"/>
    <property type="match status" value="1"/>
</dbReference>
<evidence type="ECO:0000256" key="8">
    <source>
        <dbReference type="SAM" id="Phobius"/>
    </source>
</evidence>
<dbReference type="Proteomes" id="UP000250223">
    <property type="component" value="Unassembled WGS sequence"/>
</dbReference>
<protein>
    <submittedName>
        <fullName evidence="9 10">Hemolysin III</fullName>
    </submittedName>
</protein>